<sequence>MREAAECEGGMWTAAGLASRWGTSASGSGGSLERELGNHANAVATSFLHRHHQSLRWEQGDAKRGNTYVGNAFSSEVGGGQRSSPGWPVTEAELT</sequence>
<evidence type="ECO:0000313" key="2">
    <source>
        <dbReference type="EMBL" id="BAS74922.1"/>
    </source>
</evidence>
<organism evidence="2 3">
    <name type="scientific">Oryza sativa subsp. japonica</name>
    <name type="common">Rice</name>
    <dbReference type="NCBI Taxonomy" id="39947"/>
    <lineage>
        <taxon>Eukaryota</taxon>
        <taxon>Viridiplantae</taxon>
        <taxon>Streptophyta</taxon>
        <taxon>Embryophyta</taxon>
        <taxon>Tracheophyta</taxon>
        <taxon>Spermatophyta</taxon>
        <taxon>Magnoliopsida</taxon>
        <taxon>Liliopsida</taxon>
        <taxon>Poales</taxon>
        <taxon>Poaceae</taxon>
        <taxon>BOP clade</taxon>
        <taxon>Oryzoideae</taxon>
        <taxon>Oryzeae</taxon>
        <taxon>Oryzinae</taxon>
        <taxon>Oryza</taxon>
        <taxon>Oryza sativa</taxon>
    </lineage>
</organism>
<evidence type="ECO:0000256" key="1">
    <source>
        <dbReference type="SAM" id="MobiDB-lite"/>
    </source>
</evidence>
<name>A0A0P0V9L4_ORYSJ</name>
<reference evidence="3" key="1">
    <citation type="journal article" date="2005" name="Nature">
        <title>The map-based sequence of the rice genome.</title>
        <authorList>
            <consortium name="International rice genome sequencing project (IRGSP)"/>
            <person name="Matsumoto T."/>
            <person name="Wu J."/>
            <person name="Kanamori H."/>
            <person name="Katayose Y."/>
            <person name="Fujisawa M."/>
            <person name="Namiki N."/>
            <person name="Mizuno H."/>
            <person name="Yamamoto K."/>
            <person name="Antonio B.A."/>
            <person name="Baba T."/>
            <person name="Sakata K."/>
            <person name="Nagamura Y."/>
            <person name="Aoki H."/>
            <person name="Arikawa K."/>
            <person name="Arita K."/>
            <person name="Bito T."/>
            <person name="Chiden Y."/>
            <person name="Fujitsuka N."/>
            <person name="Fukunaka R."/>
            <person name="Hamada M."/>
            <person name="Harada C."/>
            <person name="Hayashi A."/>
            <person name="Hijishita S."/>
            <person name="Honda M."/>
            <person name="Hosokawa S."/>
            <person name="Ichikawa Y."/>
            <person name="Idonuma A."/>
            <person name="Iijima M."/>
            <person name="Ikeda M."/>
            <person name="Ikeno M."/>
            <person name="Ito K."/>
            <person name="Ito S."/>
            <person name="Ito T."/>
            <person name="Ito Y."/>
            <person name="Ito Y."/>
            <person name="Iwabuchi A."/>
            <person name="Kamiya K."/>
            <person name="Karasawa W."/>
            <person name="Kurita K."/>
            <person name="Katagiri S."/>
            <person name="Kikuta A."/>
            <person name="Kobayashi H."/>
            <person name="Kobayashi N."/>
            <person name="Machita K."/>
            <person name="Maehara T."/>
            <person name="Masukawa M."/>
            <person name="Mizubayashi T."/>
            <person name="Mukai Y."/>
            <person name="Nagasaki H."/>
            <person name="Nagata Y."/>
            <person name="Naito S."/>
            <person name="Nakashima M."/>
            <person name="Nakama Y."/>
            <person name="Nakamichi Y."/>
            <person name="Nakamura M."/>
            <person name="Meguro A."/>
            <person name="Negishi M."/>
            <person name="Ohta I."/>
            <person name="Ohta T."/>
            <person name="Okamoto M."/>
            <person name="Ono N."/>
            <person name="Saji S."/>
            <person name="Sakaguchi M."/>
            <person name="Sakai K."/>
            <person name="Shibata M."/>
            <person name="Shimokawa T."/>
            <person name="Song J."/>
            <person name="Takazaki Y."/>
            <person name="Terasawa K."/>
            <person name="Tsugane M."/>
            <person name="Tsuji K."/>
            <person name="Ueda S."/>
            <person name="Waki K."/>
            <person name="Yamagata H."/>
            <person name="Yamamoto M."/>
            <person name="Yamamoto S."/>
            <person name="Yamane H."/>
            <person name="Yoshiki S."/>
            <person name="Yoshihara R."/>
            <person name="Yukawa K."/>
            <person name="Zhong H."/>
            <person name="Yano M."/>
            <person name="Yuan Q."/>
            <person name="Ouyang S."/>
            <person name="Liu J."/>
            <person name="Jones K.M."/>
            <person name="Gansberger K."/>
            <person name="Moffat K."/>
            <person name="Hill J."/>
            <person name="Bera J."/>
            <person name="Fadrosh D."/>
            <person name="Jin S."/>
            <person name="Johri S."/>
            <person name="Kim M."/>
            <person name="Overton L."/>
            <person name="Reardon M."/>
            <person name="Tsitrin T."/>
            <person name="Vuong H."/>
            <person name="Weaver B."/>
            <person name="Ciecko A."/>
            <person name="Tallon L."/>
            <person name="Jackson J."/>
            <person name="Pai G."/>
            <person name="Aken S.V."/>
            <person name="Utterback T."/>
            <person name="Reidmuller S."/>
            <person name="Feldblyum T."/>
            <person name="Hsiao J."/>
            <person name="Zismann V."/>
            <person name="Iobst S."/>
            <person name="de Vazeille A.R."/>
            <person name="Buell C.R."/>
            <person name="Ying K."/>
            <person name="Li Y."/>
            <person name="Lu T."/>
            <person name="Huang Y."/>
            <person name="Zhao Q."/>
            <person name="Feng Q."/>
            <person name="Zhang L."/>
            <person name="Zhu J."/>
            <person name="Weng Q."/>
            <person name="Mu J."/>
            <person name="Lu Y."/>
            <person name="Fan D."/>
            <person name="Liu Y."/>
            <person name="Guan J."/>
            <person name="Zhang Y."/>
            <person name="Yu S."/>
            <person name="Liu X."/>
            <person name="Zhang Y."/>
            <person name="Hong G."/>
            <person name="Han B."/>
            <person name="Choisne N."/>
            <person name="Demange N."/>
            <person name="Orjeda G."/>
            <person name="Samain S."/>
            <person name="Cattolico L."/>
            <person name="Pelletier E."/>
            <person name="Couloux A."/>
            <person name="Segurens B."/>
            <person name="Wincker P."/>
            <person name="D'Hont A."/>
            <person name="Scarpelli C."/>
            <person name="Weissenbach J."/>
            <person name="Salanoubat M."/>
            <person name="Quetier F."/>
            <person name="Yu Y."/>
            <person name="Kim H.R."/>
            <person name="Rambo T."/>
            <person name="Currie J."/>
            <person name="Collura K."/>
            <person name="Luo M."/>
            <person name="Yang T."/>
            <person name="Ammiraju J.S.S."/>
            <person name="Engler F."/>
            <person name="Soderlund C."/>
            <person name="Wing R.A."/>
            <person name="Palmer L.E."/>
            <person name="de la Bastide M."/>
            <person name="Spiegel L."/>
            <person name="Nascimento L."/>
            <person name="Zutavern T."/>
            <person name="O'Shaughnessy A."/>
            <person name="Dike S."/>
            <person name="Dedhia N."/>
            <person name="Preston R."/>
            <person name="Balija V."/>
            <person name="McCombie W.R."/>
            <person name="Chow T."/>
            <person name="Chen H."/>
            <person name="Chung M."/>
            <person name="Chen C."/>
            <person name="Shaw J."/>
            <person name="Wu H."/>
            <person name="Hsiao K."/>
            <person name="Chao Y."/>
            <person name="Chu M."/>
            <person name="Cheng C."/>
            <person name="Hour A."/>
            <person name="Lee P."/>
            <person name="Lin S."/>
            <person name="Lin Y."/>
            <person name="Liou J."/>
            <person name="Liu S."/>
            <person name="Hsing Y."/>
            <person name="Raghuvanshi S."/>
            <person name="Mohanty A."/>
            <person name="Bharti A.K."/>
            <person name="Gaur A."/>
            <person name="Gupta V."/>
            <person name="Kumar D."/>
            <person name="Ravi V."/>
            <person name="Vij S."/>
            <person name="Kapur A."/>
            <person name="Khurana P."/>
            <person name="Khurana P."/>
            <person name="Khurana J.P."/>
            <person name="Tyagi A.K."/>
            <person name="Gaikwad K."/>
            <person name="Singh A."/>
            <person name="Dalal V."/>
            <person name="Srivastava S."/>
            <person name="Dixit A."/>
            <person name="Pal A.K."/>
            <person name="Ghazi I.A."/>
            <person name="Yadav M."/>
            <person name="Pandit A."/>
            <person name="Bhargava A."/>
            <person name="Sureshbabu K."/>
            <person name="Batra K."/>
            <person name="Sharma T.R."/>
            <person name="Mohapatra T."/>
            <person name="Singh N.K."/>
            <person name="Messing J."/>
            <person name="Nelson A.B."/>
            <person name="Fuks G."/>
            <person name="Kavchok S."/>
            <person name="Keizer G."/>
            <person name="Linton E."/>
            <person name="Llaca V."/>
            <person name="Song R."/>
            <person name="Tanyolac B."/>
            <person name="Young S."/>
            <person name="Ho-Il K."/>
            <person name="Hahn J.H."/>
            <person name="Sangsakoo G."/>
            <person name="Vanavichit A."/>
            <person name="de Mattos Luiz.A.T."/>
            <person name="Zimmer P.D."/>
            <person name="Malone G."/>
            <person name="Dellagostin O."/>
            <person name="de Oliveira A.C."/>
            <person name="Bevan M."/>
            <person name="Bancroft I."/>
            <person name="Minx P."/>
            <person name="Cordum H."/>
            <person name="Wilson R."/>
            <person name="Cheng Z."/>
            <person name="Jin W."/>
            <person name="Jiang J."/>
            <person name="Leong S.A."/>
            <person name="Iwama H."/>
            <person name="Gojobori T."/>
            <person name="Itoh T."/>
            <person name="Niimura Y."/>
            <person name="Fujii Y."/>
            <person name="Habara T."/>
            <person name="Sakai H."/>
            <person name="Sato Y."/>
            <person name="Wilson G."/>
            <person name="Kumar K."/>
            <person name="McCouch S."/>
            <person name="Juretic N."/>
            <person name="Hoen D."/>
            <person name="Wright S."/>
            <person name="Bruskiewich R."/>
            <person name="Bureau T."/>
            <person name="Miyao A."/>
            <person name="Hirochika H."/>
            <person name="Nishikawa T."/>
            <person name="Kadowaki K."/>
            <person name="Sugiura M."/>
            <person name="Burr B."/>
            <person name="Sasaki T."/>
        </authorList>
    </citation>
    <scope>NUCLEOTIDE SEQUENCE [LARGE SCALE GENOMIC DNA]</scope>
    <source>
        <strain evidence="3">cv. Nipponbare</strain>
    </source>
</reference>
<dbReference type="InParanoid" id="A0A0P0V9L4"/>
<accession>A0A0P0V9L4</accession>
<dbReference type="EMBL" id="AP014957">
    <property type="protein sequence ID" value="BAS74922.1"/>
    <property type="molecule type" value="Genomic_DNA"/>
</dbReference>
<gene>
    <name evidence="2" type="ordered locus">Os01g0816250</name>
    <name evidence="2" type="ORF">OSNPB_010816250</name>
</gene>
<dbReference type="AlphaFoldDB" id="A0A0P0V9L4"/>
<dbReference type="Proteomes" id="UP000059680">
    <property type="component" value="Chromosome 1"/>
</dbReference>
<protein>
    <submittedName>
        <fullName evidence="2">Os01g0816250 protein</fullName>
    </submittedName>
</protein>
<reference evidence="2 3" key="3">
    <citation type="journal article" date="2013" name="Rice">
        <title>Improvement of the Oryza sativa Nipponbare reference genome using next generation sequence and optical map data.</title>
        <authorList>
            <person name="Kawahara Y."/>
            <person name="de la Bastide M."/>
            <person name="Hamilton J.P."/>
            <person name="Kanamori H."/>
            <person name="McCombie W.R."/>
            <person name="Ouyang S."/>
            <person name="Schwartz D.C."/>
            <person name="Tanaka T."/>
            <person name="Wu J."/>
            <person name="Zhou S."/>
            <person name="Childs K.L."/>
            <person name="Davidson R.M."/>
            <person name="Lin H."/>
            <person name="Quesada-Ocampo L."/>
            <person name="Vaillancourt B."/>
            <person name="Sakai H."/>
            <person name="Lee S.S."/>
            <person name="Kim J."/>
            <person name="Numa H."/>
            <person name="Itoh T."/>
            <person name="Buell C.R."/>
            <person name="Matsumoto T."/>
        </authorList>
    </citation>
    <scope>NUCLEOTIDE SEQUENCE [LARGE SCALE GENOMIC DNA]</scope>
    <source>
        <strain evidence="3">cv. Nipponbare</strain>
    </source>
</reference>
<keyword evidence="3" id="KW-1185">Reference proteome</keyword>
<dbReference type="PaxDb" id="39947-A0A0P0V9L4"/>
<proteinExistence type="predicted"/>
<evidence type="ECO:0000313" key="3">
    <source>
        <dbReference type="Proteomes" id="UP000059680"/>
    </source>
</evidence>
<feature type="region of interest" description="Disordered" evidence="1">
    <location>
        <begin position="68"/>
        <end position="95"/>
    </location>
</feature>
<reference evidence="2 3" key="2">
    <citation type="journal article" date="2013" name="Plant Cell Physiol.">
        <title>Rice Annotation Project Database (RAP-DB): an integrative and interactive database for rice genomics.</title>
        <authorList>
            <person name="Sakai H."/>
            <person name="Lee S.S."/>
            <person name="Tanaka T."/>
            <person name="Numa H."/>
            <person name="Kim J."/>
            <person name="Kawahara Y."/>
            <person name="Wakimoto H."/>
            <person name="Yang C.C."/>
            <person name="Iwamoto M."/>
            <person name="Abe T."/>
            <person name="Yamada Y."/>
            <person name="Muto A."/>
            <person name="Inokuchi H."/>
            <person name="Ikemura T."/>
            <person name="Matsumoto T."/>
            <person name="Sasaki T."/>
            <person name="Itoh T."/>
        </authorList>
    </citation>
    <scope>NUCLEOTIDE SEQUENCE [LARGE SCALE GENOMIC DNA]</scope>
    <source>
        <strain evidence="3">cv. Nipponbare</strain>
    </source>
</reference>